<feature type="transmembrane region" description="Helical" evidence="1">
    <location>
        <begin position="7"/>
        <end position="30"/>
    </location>
</feature>
<feature type="transmembrane region" description="Helical" evidence="1">
    <location>
        <begin position="165"/>
        <end position="189"/>
    </location>
</feature>
<gene>
    <name evidence="2" type="ORF">CU669_11345</name>
</gene>
<proteinExistence type="predicted"/>
<feature type="transmembrane region" description="Helical" evidence="1">
    <location>
        <begin position="201"/>
        <end position="219"/>
    </location>
</feature>
<protein>
    <submittedName>
        <fullName evidence="2">Uncharacterized protein</fullName>
    </submittedName>
</protein>
<keyword evidence="1" id="KW-0472">Membrane</keyword>
<name>A0A364NXT4_9PROT</name>
<organism evidence="2 3">
    <name type="scientific">Paramagnetospirillum kuznetsovii</name>
    <dbReference type="NCBI Taxonomy" id="2053833"/>
    <lineage>
        <taxon>Bacteria</taxon>
        <taxon>Pseudomonadati</taxon>
        <taxon>Pseudomonadota</taxon>
        <taxon>Alphaproteobacteria</taxon>
        <taxon>Rhodospirillales</taxon>
        <taxon>Magnetospirillaceae</taxon>
        <taxon>Paramagnetospirillum</taxon>
    </lineage>
</organism>
<keyword evidence="1" id="KW-1133">Transmembrane helix</keyword>
<accession>A0A364NXT4</accession>
<comment type="caution">
    <text evidence="2">The sequence shown here is derived from an EMBL/GenBank/DDBJ whole genome shotgun (WGS) entry which is preliminary data.</text>
</comment>
<dbReference type="Pfam" id="PF09586">
    <property type="entry name" value="YfhO"/>
    <property type="match status" value="1"/>
</dbReference>
<dbReference type="EMBL" id="PGTO01000007">
    <property type="protein sequence ID" value="RAU21889.1"/>
    <property type="molecule type" value="Genomic_DNA"/>
</dbReference>
<keyword evidence="3" id="KW-1185">Reference proteome</keyword>
<evidence type="ECO:0000256" key="1">
    <source>
        <dbReference type="SAM" id="Phobius"/>
    </source>
</evidence>
<feature type="transmembrane region" description="Helical" evidence="1">
    <location>
        <begin position="83"/>
        <end position="104"/>
    </location>
</feature>
<sequence>MIRCRNVPILILWMLWISFEYFVLAKYSYFPLYDTSELYMHLPALETIGQAWSPLIRGGADLAQTGSASLISQILFGGIPIRFSYPVLITASLIGGTWCMYRLIRNQMAEPMPATLAAMAYGACATSVFLVNINLALLPVVLLAISRYLDAKYSVLRGLVALASALVTVGVPFPSDVLQYFSLALVLWFAVVERRTSRTDWIIIFLFCAIPLIRINEAFSLSAHLNESAFYYTRGMKHYTATTVLTEIIGTLSSFHVEFLLIHLGLPVGVFLIRRNSAAYILLPTAAVLALLFSRTFVSSYDGPLSALVLSFSYVKIMGYMILPELAVTMAIGIRYLSRSLPAIGGGAMTVAIIAAMTVSTGVQKYRNLTLDWLSNGNYVRNFESPVLRALAQRVAQDPWPSRVEPIFLYPAHLNAYGLETESGDMPAGPRRHFEFWSAIMEPWIAQEGGPEAVSPDMKDLLERDGGWPQFRSERPNLVTSGTRTAESYAVRPMDRLYRMNLLSLANVRYFVSREPLSGPGLVEVERAPKPWGGLSLREKVMVSLTENLSGRQWLYVYRNDLALPRFFTVGNIRAFDNDRATVEAMAQAPVEILRETLFARRDELPPGLAVDATPTPGKITPRVYSSDRIELDISVDGRQVLVVTNTFSRYWKASVDDVPTALFPADHTFWGIALEKGNHRVVFTYVPSYLPWVQAVSHAGNSLLSP</sequence>
<dbReference type="OrthoDB" id="9772884at2"/>
<dbReference type="InterPro" id="IPR018580">
    <property type="entry name" value="Uncharacterised_YfhO"/>
</dbReference>
<feature type="transmembrane region" description="Helical" evidence="1">
    <location>
        <begin position="116"/>
        <end position="145"/>
    </location>
</feature>
<feature type="transmembrane region" description="Helical" evidence="1">
    <location>
        <begin position="344"/>
        <end position="363"/>
    </location>
</feature>
<dbReference type="AlphaFoldDB" id="A0A364NXT4"/>
<feature type="transmembrane region" description="Helical" evidence="1">
    <location>
        <begin position="317"/>
        <end position="337"/>
    </location>
</feature>
<keyword evidence="1" id="KW-0812">Transmembrane</keyword>
<feature type="transmembrane region" description="Helical" evidence="1">
    <location>
        <begin position="278"/>
        <end position="297"/>
    </location>
</feature>
<evidence type="ECO:0000313" key="3">
    <source>
        <dbReference type="Proteomes" id="UP000251075"/>
    </source>
</evidence>
<evidence type="ECO:0000313" key="2">
    <source>
        <dbReference type="EMBL" id="RAU21889.1"/>
    </source>
</evidence>
<dbReference type="Proteomes" id="UP000251075">
    <property type="component" value="Unassembled WGS sequence"/>
</dbReference>
<reference evidence="2 3" key="1">
    <citation type="submission" date="2017-11" db="EMBL/GenBank/DDBJ databases">
        <title>Draft genome sequence of magnetotactic bacterium Magnetospirillum kuznetsovii LBB-42.</title>
        <authorList>
            <person name="Grouzdev D.S."/>
            <person name="Rysina M.S."/>
            <person name="Baslerov R.V."/>
            <person name="Koziaeva V."/>
        </authorList>
    </citation>
    <scope>NUCLEOTIDE SEQUENCE [LARGE SCALE GENOMIC DNA]</scope>
    <source>
        <strain evidence="2 3">LBB-42</strain>
    </source>
</reference>
<feature type="transmembrane region" description="Helical" evidence="1">
    <location>
        <begin position="239"/>
        <end position="266"/>
    </location>
</feature>